<feature type="binding site" evidence="8">
    <location>
        <position position="378"/>
    </location>
    <ligand>
        <name>substrate</name>
    </ligand>
</feature>
<feature type="active site" description="Proton donor" evidence="7">
    <location>
        <position position="126"/>
    </location>
</feature>
<dbReference type="SUPFAM" id="SSF51735">
    <property type="entry name" value="NAD(P)-binding Rossmann-fold domains"/>
    <property type="match status" value="1"/>
</dbReference>
<name>A0A266LPR4_PSEFR</name>
<comment type="subunit">
    <text evidence="3">Homohexamer.</text>
</comment>
<dbReference type="NCBIfam" id="NF006929">
    <property type="entry name" value="PRK09414.1"/>
    <property type="match status" value="1"/>
</dbReference>
<dbReference type="Gene3D" id="1.10.285.10">
    <property type="entry name" value="Glutamate Dehydrogenase, chain A, domain 3"/>
    <property type="match status" value="2"/>
</dbReference>
<feature type="binding site" evidence="8">
    <location>
        <position position="111"/>
    </location>
    <ligand>
        <name>substrate</name>
    </ligand>
</feature>
<evidence type="ECO:0000256" key="5">
    <source>
        <dbReference type="ARBA" id="ARBA00048584"/>
    </source>
</evidence>
<evidence type="ECO:0000313" key="12">
    <source>
        <dbReference type="EMBL" id="OZY40046.1"/>
    </source>
</evidence>
<evidence type="ECO:0000256" key="10">
    <source>
        <dbReference type="RuleBase" id="RU004417"/>
    </source>
</evidence>
<dbReference type="InterPro" id="IPR036291">
    <property type="entry name" value="NAD(P)-bd_dom_sf"/>
</dbReference>
<dbReference type="InterPro" id="IPR033922">
    <property type="entry name" value="NAD_bind_Glu_DH"/>
</dbReference>
<dbReference type="PIRSF" id="PIRSF000185">
    <property type="entry name" value="Glu_DH"/>
    <property type="match status" value="1"/>
</dbReference>
<dbReference type="InterPro" id="IPR006096">
    <property type="entry name" value="Glu/Leu/Phe/Val/Trp_DH_C"/>
</dbReference>
<dbReference type="EMBL" id="NQKL01000019">
    <property type="protein sequence ID" value="OZY40046.1"/>
    <property type="molecule type" value="Genomic_DNA"/>
</dbReference>
<keyword evidence="8" id="KW-0520">NAD</keyword>
<dbReference type="SMART" id="SM00839">
    <property type="entry name" value="ELFV_dehydrog"/>
    <property type="match status" value="1"/>
</dbReference>
<dbReference type="FunFam" id="3.40.50.720:FF:000030">
    <property type="entry name" value="Glutamate dehydrogenase"/>
    <property type="match status" value="1"/>
</dbReference>
<keyword evidence="4 6" id="KW-0560">Oxidoreductase</keyword>
<dbReference type="GO" id="GO:0004354">
    <property type="term" value="F:glutamate dehydrogenase (NADP+) activity"/>
    <property type="evidence" value="ECO:0007669"/>
    <property type="project" value="UniProtKB-EC"/>
</dbReference>
<accession>A0A266LPR4</accession>
<dbReference type="InterPro" id="IPR014362">
    <property type="entry name" value="Glu_DH"/>
</dbReference>
<dbReference type="FunFam" id="3.40.50.10860:FF:000002">
    <property type="entry name" value="Glutamate dehydrogenase"/>
    <property type="match status" value="1"/>
</dbReference>
<dbReference type="GO" id="GO:0006537">
    <property type="term" value="P:glutamate biosynthetic process"/>
    <property type="evidence" value="ECO:0007669"/>
    <property type="project" value="TreeGrafter"/>
</dbReference>
<evidence type="ECO:0000256" key="3">
    <source>
        <dbReference type="ARBA" id="ARBA00011643"/>
    </source>
</evidence>
<dbReference type="PROSITE" id="PS00074">
    <property type="entry name" value="GLFV_DEHYDROGENASE"/>
    <property type="match status" value="1"/>
</dbReference>
<dbReference type="FunFam" id="1.10.285.10:FF:000001">
    <property type="entry name" value="Glutamate dehydrogenase"/>
    <property type="match status" value="1"/>
</dbReference>
<dbReference type="Gene3D" id="3.40.50.10860">
    <property type="entry name" value="Leucine Dehydrogenase, chain A, domain 1"/>
    <property type="match status" value="1"/>
</dbReference>
<dbReference type="Gene3D" id="3.40.50.720">
    <property type="entry name" value="NAD(P)-binding Rossmann-like Domain"/>
    <property type="match status" value="1"/>
</dbReference>
<dbReference type="InterPro" id="IPR033524">
    <property type="entry name" value="Glu/Leu/Phe/Val_DH_AS"/>
</dbReference>
<dbReference type="Proteomes" id="UP000216113">
    <property type="component" value="Unassembled WGS sequence"/>
</dbReference>
<evidence type="ECO:0000256" key="8">
    <source>
        <dbReference type="PIRSR" id="PIRSR000185-2"/>
    </source>
</evidence>
<proteinExistence type="inferred from homology"/>
<dbReference type="InterPro" id="IPR006095">
    <property type="entry name" value="Glu/Leu/Phe/Val/Trp_DH"/>
</dbReference>
<dbReference type="GO" id="GO:0000166">
    <property type="term" value="F:nucleotide binding"/>
    <property type="evidence" value="ECO:0007669"/>
    <property type="project" value="UniProtKB-KW"/>
</dbReference>
<evidence type="ECO:0000313" key="13">
    <source>
        <dbReference type="Proteomes" id="UP000216113"/>
    </source>
</evidence>
<evidence type="ECO:0000256" key="4">
    <source>
        <dbReference type="ARBA" id="ARBA00023002"/>
    </source>
</evidence>
<dbReference type="InterPro" id="IPR046346">
    <property type="entry name" value="Aminoacid_DH-like_N_sf"/>
</dbReference>
<gene>
    <name evidence="12" type="ORF">CJF43_19785</name>
</gene>
<dbReference type="GO" id="GO:0005829">
    <property type="term" value="C:cytosol"/>
    <property type="evidence" value="ECO:0007669"/>
    <property type="project" value="TreeGrafter"/>
</dbReference>
<dbReference type="RefSeq" id="WP_095030607.1">
    <property type="nucleotide sequence ID" value="NZ_NQKL01000019.1"/>
</dbReference>
<dbReference type="SUPFAM" id="SSF53223">
    <property type="entry name" value="Aminoacid dehydrogenase-like, N-terminal domain"/>
    <property type="match status" value="1"/>
</dbReference>
<dbReference type="AlphaFoldDB" id="A0A266LPR4"/>
<comment type="similarity">
    <text evidence="2 6 10">Belongs to the Glu/Leu/Phe/Val dehydrogenases family.</text>
</comment>
<dbReference type="Pfam" id="PF00208">
    <property type="entry name" value="ELFV_dehydrog"/>
    <property type="match status" value="1"/>
</dbReference>
<comment type="catalytic activity">
    <reaction evidence="5">
        <text>L-glutamate + NADP(+) + H2O = 2-oxoglutarate + NH4(+) + NADPH + H(+)</text>
        <dbReference type="Rhea" id="RHEA:11612"/>
        <dbReference type="ChEBI" id="CHEBI:15377"/>
        <dbReference type="ChEBI" id="CHEBI:15378"/>
        <dbReference type="ChEBI" id="CHEBI:16810"/>
        <dbReference type="ChEBI" id="CHEBI:28938"/>
        <dbReference type="ChEBI" id="CHEBI:29985"/>
        <dbReference type="ChEBI" id="CHEBI:57783"/>
        <dbReference type="ChEBI" id="CHEBI:58349"/>
        <dbReference type="EC" id="1.4.1.4"/>
    </reaction>
</comment>
<sequence length="445" mass="48347">MIESVDQFLARLKKRDPDQPEFHQAVEEVLRSLWPFLEANPHYLTSGILERICEPERAIVFRVSWVDDEGKVRVNRGFRIQMNSAIGPYKGGLRFHPSVNLGVLKFLAFEQTFKNSLTSLPMGGGKGGSDFNPKGKSDAEVMRFCQAFMSELYRHIGSDVDVPAGDIGVGAREIGFMFGQYKRLSNQFTSVLTGKGMSYGGSLIRPEATGFGCVYFAQEMLKRSGQRIDGKRVAISGSGNVAQYAARKVMDLGGKVISLSDSEGTLYCEAGLSEEQWEALMDLKNVKRGRISELAGQFGLEFLAGQHPWSLACDIALPCATQNELDAEAARTLLKNGCVCVAEGANMPTTLEAVDVFIEAGILFAPGKASNAGGVAVSGLEMSQNAMRLLWTAGEVDSKLHNIMQSIHHACVHYGEENGRINYVKGANIAGFVKVADAMLAQGVV</sequence>
<protein>
    <recommendedName>
        <fullName evidence="6">Glutamate dehydrogenase</fullName>
    </recommendedName>
</protein>
<evidence type="ECO:0000259" key="11">
    <source>
        <dbReference type="SMART" id="SM00839"/>
    </source>
</evidence>
<comment type="function">
    <text evidence="1">Catalyzes the reversible oxidative deamination of glutamate to alpha-ketoglutarate and ammonia.</text>
</comment>
<dbReference type="Pfam" id="PF02812">
    <property type="entry name" value="ELFV_dehydrog_N"/>
    <property type="match status" value="1"/>
</dbReference>
<comment type="caution">
    <text evidence="12">The sequence shown here is derived from an EMBL/GenBank/DDBJ whole genome shotgun (WGS) entry which is preliminary data.</text>
</comment>
<dbReference type="InterPro" id="IPR050724">
    <property type="entry name" value="Glu_Leu_Phe_Val_DH"/>
</dbReference>
<dbReference type="InterPro" id="IPR006097">
    <property type="entry name" value="Glu/Leu/Phe/Val/Trp_DH_dimer"/>
</dbReference>
<organism evidence="12 13">
    <name type="scientific">Pseudomonas fragi</name>
    <dbReference type="NCBI Taxonomy" id="296"/>
    <lineage>
        <taxon>Bacteria</taxon>
        <taxon>Pseudomonadati</taxon>
        <taxon>Pseudomonadota</taxon>
        <taxon>Gammaproteobacteria</taxon>
        <taxon>Pseudomonadales</taxon>
        <taxon>Pseudomonadaceae</taxon>
        <taxon>Pseudomonas</taxon>
    </lineage>
</organism>
<evidence type="ECO:0000256" key="6">
    <source>
        <dbReference type="PIRNR" id="PIRNR000185"/>
    </source>
</evidence>
<keyword evidence="8" id="KW-0547">Nucleotide-binding</keyword>
<dbReference type="PRINTS" id="PR00082">
    <property type="entry name" value="GLFDHDRGNASE"/>
</dbReference>
<feature type="site" description="Important for catalysis" evidence="9">
    <location>
        <position position="166"/>
    </location>
</feature>
<feature type="binding site" evidence="8">
    <location>
        <position position="90"/>
    </location>
    <ligand>
        <name>substrate</name>
    </ligand>
</feature>
<dbReference type="PANTHER" id="PTHR43571:SF1">
    <property type="entry name" value="NADP-SPECIFIC GLUTAMATE DEHYDROGENASE 1-RELATED"/>
    <property type="match status" value="1"/>
</dbReference>
<evidence type="ECO:0000256" key="2">
    <source>
        <dbReference type="ARBA" id="ARBA00006382"/>
    </source>
</evidence>
<feature type="binding site" evidence="8">
    <location>
        <position position="114"/>
    </location>
    <ligand>
        <name>substrate</name>
    </ligand>
</feature>
<feature type="binding site" evidence="8">
    <location>
        <position position="209"/>
    </location>
    <ligand>
        <name>NAD(+)</name>
        <dbReference type="ChEBI" id="CHEBI:57540"/>
    </ligand>
</feature>
<evidence type="ECO:0000256" key="9">
    <source>
        <dbReference type="PIRSR" id="PIRSR000185-3"/>
    </source>
</evidence>
<feature type="binding site" evidence="8">
    <location>
        <position position="240"/>
    </location>
    <ligand>
        <name>NAD(+)</name>
        <dbReference type="ChEBI" id="CHEBI:57540"/>
    </ligand>
</feature>
<evidence type="ECO:0000256" key="7">
    <source>
        <dbReference type="PIRSR" id="PIRSR000185-1"/>
    </source>
</evidence>
<feature type="binding site" evidence="8">
    <location>
        <position position="165"/>
    </location>
    <ligand>
        <name>substrate</name>
    </ligand>
</feature>
<evidence type="ECO:0000256" key="1">
    <source>
        <dbReference type="ARBA" id="ARBA00003868"/>
    </source>
</evidence>
<dbReference type="PANTHER" id="PTHR43571">
    <property type="entry name" value="NADP-SPECIFIC GLUTAMATE DEHYDROGENASE 1-RELATED"/>
    <property type="match status" value="1"/>
</dbReference>
<reference evidence="12 13" key="1">
    <citation type="submission" date="2017-08" db="EMBL/GenBank/DDBJ databases">
        <title>Genomic and metabolic characterisation of spoilage-associated Pseudomonas species.</title>
        <authorList>
            <person name="Stanborough T."/>
            <person name="Fegan N."/>
            <person name="Powell S.M."/>
            <person name="Singh T."/>
            <person name="Tamplin M.L."/>
            <person name="Chandry P.S."/>
        </authorList>
    </citation>
    <scope>NUCLEOTIDE SEQUENCE [LARGE SCALE GENOMIC DNA]</scope>
    <source>
        <strain evidence="12 13">F1820</strain>
    </source>
</reference>
<feature type="domain" description="Glutamate/phenylalanine/leucine/valine/L-tryptophan dehydrogenase C-terminal" evidence="11">
    <location>
        <begin position="202"/>
        <end position="443"/>
    </location>
</feature>
<dbReference type="CDD" id="cd05313">
    <property type="entry name" value="NAD_bind_2_Glu_DH"/>
    <property type="match status" value="1"/>
</dbReference>